<evidence type="ECO:0000259" key="8">
    <source>
        <dbReference type="Pfam" id="PF00924"/>
    </source>
</evidence>
<dbReference type="AlphaFoldDB" id="A0A5C4S4V8"/>
<dbReference type="GO" id="GO:0005886">
    <property type="term" value="C:plasma membrane"/>
    <property type="evidence" value="ECO:0007669"/>
    <property type="project" value="UniProtKB-SubCell"/>
</dbReference>
<keyword evidence="6 7" id="KW-0472">Membrane</keyword>
<feature type="transmembrane region" description="Helical" evidence="7">
    <location>
        <begin position="63"/>
        <end position="81"/>
    </location>
</feature>
<feature type="transmembrane region" description="Helical" evidence="7">
    <location>
        <begin position="20"/>
        <end position="43"/>
    </location>
</feature>
<dbReference type="Pfam" id="PF00924">
    <property type="entry name" value="MS_channel_2nd"/>
    <property type="match status" value="1"/>
</dbReference>
<dbReference type="InterPro" id="IPR011014">
    <property type="entry name" value="MscS_channel_TM-2"/>
</dbReference>
<evidence type="ECO:0000313" key="11">
    <source>
        <dbReference type="EMBL" id="TNJ38109.1"/>
    </source>
</evidence>
<dbReference type="PANTHER" id="PTHR30221:SF20">
    <property type="entry name" value="SMALL-CONDUCTANCE MECHANOSENSITIVE CHANNEL"/>
    <property type="match status" value="1"/>
</dbReference>
<dbReference type="SUPFAM" id="SSF50182">
    <property type="entry name" value="Sm-like ribonucleoproteins"/>
    <property type="match status" value="1"/>
</dbReference>
<evidence type="ECO:0000256" key="6">
    <source>
        <dbReference type="ARBA" id="ARBA00023136"/>
    </source>
</evidence>
<evidence type="ECO:0000256" key="4">
    <source>
        <dbReference type="ARBA" id="ARBA00022692"/>
    </source>
</evidence>
<protein>
    <submittedName>
        <fullName evidence="11">Mechanosensitive ion channel family protein</fullName>
    </submittedName>
</protein>
<feature type="domain" description="Mechanosensitive ion channel MscS C-terminal" evidence="9">
    <location>
        <begin position="176"/>
        <end position="258"/>
    </location>
</feature>
<dbReference type="SUPFAM" id="SSF82689">
    <property type="entry name" value="Mechanosensitive channel protein MscS (YggB), C-terminal domain"/>
    <property type="match status" value="1"/>
</dbReference>
<name>A0A5C4S4V8_PROVB</name>
<organism evidence="11 12">
    <name type="scientific">Prosthecochloris vibrioformis</name>
    <name type="common">Chlorobium vibrioforme</name>
    <dbReference type="NCBI Taxonomy" id="1098"/>
    <lineage>
        <taxon>Bacteria</taxon>
        <taxon>Pseudomonadati</taxon>
        <taxon>Chlorobiota</taxon>
        <taxon>Chlorobiia</taxon>
        <taxon>Chlorobiales</taxon>
        <taxon>Chlorobiaceae</taxon>
        <taxon>Prosthecochloris</taxon>
    </lineage>
</organism>
<feature type="transmembrane region" description="Helical" evidence="7">
    <location>
        <begin position="87"/>
        <end position="109"/>
    </location>
</feature>
<proteinExistence type="inferred from homology"/>
<dbReference type="Proteomes" id="UP000309544">
    <property type="component" value="Unassembled WGS sequence"/>
</dbReference>
<keyword evidence="5 7" id="KW-1133">Transmembrane helix</keyword>
<evidence type="ECO:0000259" key="10">
    <source>
        <dbReference type="Pfam" id="PF21088"/>
    </source>
</evidence>
<dbReference type="Gene3D" id="3.30.70.100">
    <property type="match status" value="1"/>
</dbReference>
<dbReference type="EMBL" id="VDCI01000001">
    <property type="protein sequence ID" value="TNJ38109.1"/>
    <property type="molecule type" value="Genomic_DNA"/>
</dbReference>
<evidence type="ECO:0000256" key="1">
    <source>
        <dbReference type="ARBA" id="ARBA00004651"/>
    </source>
</evidence>
<keyword evidence="12" id="KW-1185">Reference proteome</keyword>
<dbReference type="Gene3D" id="1.10.287.1260">
    <property type="match status" value="1"/>
</dbReference>
<evidence type="ECO:0000259" key="9">
    <source>
        <dbReference type="Pfam" id="PF21082"/>
    </source>
</evidence>
<dbReference type="InterPro" id="IPR011066">
    <property type="entry name" value="MscS_channel_C_sf"/>
</dbReference>
<evidence type="ECO:0000256" key="5">
    <source>
        <dbReference type="ARBA" id="ARBA00022989"/>
    </source>
</evidence>
<dbReference type="InterPro" id="IPR023408">
    <property type="entry name" value="MscS_beta-dom_sf"/>
</dbReference>
<dbReference type="InterPro" id="IPR049278">
    <property type="entry name" value="MS_channel_C"/>
</dbReference>
<gene>
    <name evidence="11" type="ORF">FGF68_02710</name>
</gene>
<dbReference type="GO" id="GO:0008381">
    <property type="term" value="F:mechanosensitive monoatomic ion channel activity"/>
    <property type="evidence" value="ECO:0007669"/>
    <property type="project" value="InterPro"/>
</dbReference>
<dbReference type="InterPro" id="IPR045275">
    <property type="entry name" value="MscS_archaea/bacteria_type"/>
</dbReference>
<comment type="similarity">
    <text evidence="2">Belongs to the MscS (TC 1.A.23) family.</text>
</comment>
<feature type="domain" description="Mechanosensitive ion channel MscS" evidence="8">
    <location>
        <begin position="104"/>
        <end position="170"/>
    </location>
</feature>
<evidence type="ECO:0000256" key="3">
    <source>
        <dbReference type="ARBA" id="ARBA00022475"/>
    </source>
</evidence>
<evidence type="ECO:0000256" key="7">
    <source>
        <dbReference type="SAM" id="Phobius"/>
    </source>
</evidence>
<sequence length="282" mass="31134">MEELGSLLHLDALFRTEMLLSLVRVGVLLLIALPLLTVSTKWIRSYASKKLSSQQGMVLSKMIYYGGMVIILFAVLGEFGFKLSHLLGAAGIIGIGVGFASQTSASNIISGFFLMAEKPFEVDDIITVQGTTGVVLSIDMLSVKLRTFDNKYIRIPNETLIKSEMTNITRFPVRRVDVPVGVAYKEDIGKVREILLDVAQKNPLCLIDPQPMVIFNGFGSSSLDMTLLAWAAKADWLNLKNSIYEQIKVRFDEEGIEIPFPHVSLYAGSVTDPMPVRMVDKG</sequence>
<dbReference type="Gene3D" id="2.30.30.60">
    <property type="match status" value="1"/>
</dbReference>
<keyword evidence="4 7" id="KW-0812">Transmembrane</keyword>
<dbReference type="RefSeq" id="WP_068867674.1">
    <property type="nucleotide sequence ID" value="NZ_VDCI01000001.1"/>
</dbReference>
<dbReference type="InterPro" id="IPR010920">
    <property type="entry name" value="LSM_dom_sf"/>
</dbReference>
<reference evidence="11 12" key="1">
    <citation type="submission" date="2019-05" db="EMBL/GenBank/DDBJ databases">
        <title>Draft Whole-Genome sequence of the green sulfur bacterium Prosthecochloris vibrioformis DSM 260.</title>
        <authorList>
            <person name="Meyer T.E."/>
            <person name="Kyndt J.A."/>
        </authorList>
    </citation>
    <scope>NUCLEOTIDE SEQUENCE [LARGE SCALE GENOMIC DNA]</scope>
    <source>
        <strain evidence="11 12">DSM 260</strain>
    </source>
</reference>
<evidence type="ECO:0000313" key="12">
    <source>
        <dbReference type="Proteomes" id="UP000309544"/>
    </source>
</evidence>
<comment type="caution">
    <text evidence="11">The sequence shown here is derived from an EMBL/GenBank/DDBJ whole genome shotgun (WGS) entry which is preliminary data.</text>
</comment>
<dbReference type="SUPFAM" id="SSF82861">
    <property type="entry name" value="Mechanosensitive channel protein MscS (YggB), transmembrane region"/>
    <property type="match status" value="1"/>
</dbReference>
<dbReference type="PANTHER" id="PTHR30221">
    <property type="entry name" value="SMALL-CONDUCTANCE MECHANOSENSITIVE CHANNEL"/>
    <property type="match status" value="1"/>
</dbReference>
<evidence type="ECO:0000256" key="2">
    <source>
        <dbReference type="ARBA" id="ARBA00008017"/>
    </source>
</evidence>
<dbReference type="InterPro" id="IPR006685">
    <property type="entry name" value="MscS_channel_2nd"/>
</dbReference>
<keyword evidence="3" id="KW-1003">Cell membrane</keyword>
<feature type="domain" description="Mechanosensitive ion channel transmembrane helices 2/3" evidence="10">
    <location>
        <begin position="61"/>
        <end position="102"/>
    </location>
</feature>
<dbReference type="InterPro" id="IPR049142">
    <property type="entry name" value="MS_channel_1st"/>
</dbReference>
<comment type="subcellular location">
    <subcellularLocation>
        <location evidence="1">Cell membrane</location>
        <topology evidence="1">Multi-pass membrane protein</topology>
    </subcellularLocation>
</comment>
<dbReference type="Pfam" id="PF21088">
    <property type="entry name" value="MS_channel_1st"/>
    <property type="match status" value="1"/>
</dbReference>
<dbReference type="Pfam" id="PF21082">
    <property type="entry name" value="MS_channel_3rd"/>
    <property type="match status" value="1"/>
</dbReference>
<accession>A0A5C4S4V8</accession>